<organism evidence="3 4">
    <name type="scientific">Zostera marina</name>
    <name type="common">Eelgrass</name>
    <dbReference type="NCBI Taxonomy" id="29655"/>
    <lineage>
        <taxon>Eukaryota</taxon>
        <taxon>Viridiplantae</taxon>
        <taxon>Streptophyta</taxon>
        <taxon>Embryophyta</taxon>
        <taxon>Tracheophyta</taxon>
        <taxon>Spermatophyta</taxon>
        <taxon>Magnoliopsida</taxon>
        <taxon>Liliopsida</taxon>
        <taxon>Zosteraceae</taxon>
        <taxon>Zostera</taxon>
    </lineage>
</organism>
<gene>
    <name evidence="3" type="ORF">ZOSMA_60G00430</name>
</gene>
<dbReference type="EMBL" id="LFYR01001640">
    <property type="protein sequence ID" value="KMZ60099.1"/>
    <property type="molecule type" value="Genomic_DNA"/>
</dbReference>
<dbReference type="PANTHER" id="PTHR47926">
    <property type="entry name" value="PENTATRICOPEPTIDE REPEAT-CONTAINING PROTEIN"/>
    <property type="match status" value="1"/>
</dbReference>
<dbReference type="InterPro" id="IPR011990">
    <property type="entry name" value="TPR-like_helical_dom_sf"/>
</dbReference>
<name>A0A0K9NTL4_ZOSMR</name>
<reference evidence="4" key="1">
    <citation type="journal article" date="2016" name="Nature">
        <title>The genome of the seagrass Zostera marina reveals angiosperm adaptation to the sea.</title>
        <authorList>
            <person name="Olsen J.L."/>
            <person name="Rouze P."/>
            <person name="Verhelst B."/>
            <person name="Lin Y.-C."/>
            <person name="Bayer T."/>
            <person name="Collen J."/>
            <person name="Dattolo E."/>
            <person name="De Paoli E."/>
            <person name="Dittami S."/>
            <person name="Maumus F."/>
            <person name="Michel G."/>
            <person name="Kersting A."/>
            <person name="Lauritano C."/>
            <person name="Lohaus R."/>
            <person name="Toepel M."/>
            <person name="Tonon T."/>
            <person name="Vanneste K."/>
            <person name="Amirebrahimi M."/>
            <person name="Brakel J."/>
            <person name="Bostroem C."/>
            <person name="Chovatia M."/>
            <person name="Grimwood J."/>
            <person name="Jenkins J.W."/>
            <person name="Jueterbock A."/>
            <person name="Mraz A."/>
            <person name="Stam W.T."/>
            <person name="Tice H."/>
            <person name="Bornberg-Bauer E."/>
            <person name="Green P.J."/>
            <person name="Pearson G.A."/>
            <person name="Procaccini G."/>
            <person name="Duarte C.M."/>
            <person name="Schmutz J."/>
            <person name="Reusch T.B.H."/>
            <person name="Van de Peer Y."/>
        </authorList>
    </citation>
    <scope>NUCLEOTIDE SEQUENCE [LARGE SCALE GENOMIC DNA]</scope>
    <source>
        <strain evidence="4">cv. Finnish</strain>
    </source>
</reference>
<comment type="caution">
    <text evidence="3">The sequence shown here is derived from an EMBL/GenBank/DDBJ whole genome shotgun (WGS) entry which is preliminary data.</text>
</comment>
<feature type="repeat" description="PPR" evidence="2">
    <location>
        <begin position="251"/>
        <end position="285"/>
    </location>
</feature>
<dbReference type="OMA" id="SQMIGGF"/>
<keyword evidence="1" id="KW-0677">Repeat</keyword>
<dbReference type="SUPFAM" id="SSF48452">
    <property type="entry name" value="TPR-like"/>
    <property type="match status" value="1"/>
</dbReference>
<dbReference type="OrthoDB" id="185373at2759"/>
<dbReference type="InterPro" id="IPR002885">
    <property type="entry name" value="PPR_rpt"/>
</dbReference>
<feature type="repeat" description="PPR" evidence="2">
    <location>
        <begin position="220"/>
        <end position="250"/>
    </location>
</feature>
<dbReference type="Pfam" id="PF01535">
    <property type="entry name" value="PPR"/>
    <property type="match status" value="3"/>
</dbReference>
<protein>
    <submittedName>
        <fullName evidence="3">Pentatricopeptide repeat-containing protein</fullName>
    </submittedName>
</protein>
<evidence type="ECO:0000313" key="3">
    <source>
        <dbReference type="EMBL" id="KMZ60099.1"/>
    </source>
</evidence>
<feature type="repeat" description="PPR" evidence="2">
    <location>
        <begin position="352"/>
        <end position="382"/>
    </location>
</feature>
<sequence>MRKRSDNLHNSDLRKLQALYITSGSQNFPKWSRLIRYYFSLGFFKECLLLHVYSPNRTHQPFLPLVLKACGSISLLALGKSIHAESIKTGQDFDIIVGTTLISMYLKSRKLDQAREVFDGMPERNAVTYNAMIGGYSENGDMDSACAIFNQMPSRTPVSWMLMIEGYAKIKNSISARWVFDRIPVVMKTVAVWTAMVHGYTINAEMDAAKLLFDEMPSRNFFVWSSMVSGYFKIGDVKKGREVFDQISNRNLVNWNSLIGGYTRNGCCEEAIKAFEEMQKDGFEPDEFTVAIALSACAQLGSLETGRKIHQLIEQKGIKQNQFVSCGLLDMYLKCGDLETGRRIFQGMKFRNLVCWNTMISGLSSHGMVEEAMDNYAKMSAEEKPDSITFLALLTGCTHRGLIREGFEVFEKMKKCQVVPEIEHYGCLVDLLGRSGKLDEAYDLIKKMPMEPNDIVLGSFLGACRVHLKIQMAEKIITEYTQVDSAVFDSVFFLKKIYAASNRWEDAEKLRESRVYTNGMNIVYGSSSVI</sequence>
<dbReference type="Proteomes" id="UP000036987">
    <property type="component" value="Unassembled WGS sequence"/>
</dbReference>
<dbReference type="Pfam" id="PF13041">
    <property type="entry name" value="PPR_2"/>
    <property type="match status" value="3"/>
</dbReference>
<dbReference type="FunFam" id="1.25.40.10:FF:000348">
    <property type="entry name" value="Pentatricopeptide repeat-containing protein chloroplastic"/>
    <property type="match status" value="1"/>
</dbReference>
<dbReference type="PANTHER" id="PTHR47926:SF484">
    <property type="entry name" value="PENTATRICOPEPTIDE REPEAT-CONTAINING PROTEIN"/>
    <property type="match status" value="1"/>
</dbReference>
<keyword evidence="4" id="KW-1185">Reference proteome</keyword>
<accession>A0A0K9NTL4</accession>
<dbReference type="NCBIfam" id="TIGR00756">
    <property type="entry name" value="PPR"/>
    <property type="match status" value="7"/>
</dbReference>
<dbReference type="PROSITE" id="PS51375">
    <property type="entry name" value="PPR"/>
    <property type="match status" value="5"/>
</dbReference>
<feature type="repeat" description="PPR" evidence="2">
    <location>
        <begin position="386"/>
        <end position="420"/>
    </location>
</feature>
<dbReference type="InterPro" id="IPR046960">
    <property type="entry name" value="PPR_At4g14850-like_plant"/>
</dbReference>
<dbReference type="Gene3D" id="1.25.40.10">
    <property type="entry name" value="Tetratricopeptide repeat domain"/>
    <property type="match status" value="4"/>
</dbReference>
<dbReference type="FunFam" id="1.25.40.10:FF:000345">
    <property type="entry name" value="Pentatricopeptide repeat-containing protein"/>
    <property type="match status" value="1"/>
</dbReference>
<proteinExistence type="predicted"/>
<evidence type="ECO:0000313" key="4">
    <source>
        <dbReference type="Proteomes" id="UP000036987"/>
    </source>
</evidence>
<dbReference type="GO" id="GO:0003723">
    <property type="term" value="F:RNA binding"/>
    <property type="evidence" value="ECO:0000318"/>
    <property type="project" value="GO_Central"/>
</dbReference>
<dbReference type="GO" id="GO:0009451">
    <property type="term" value="P:RNA modification"/>
    <property type="evidence" value="ECO:0000318"/>
    <property type="project" value="GO_Central"/>
</dbReference>
<dbReference type="AlphaFoldDB" id="A0A0K9NTL4"/>
<feature type="repeat" description="PPR" evidence="2">
    <location>
        <begin position="125"/>
        <end position="155"/>
    </location>
</feature>
<evidence type="ECO:0000256" key="1">
    <source>
        <dbReference type="ARBA" id="ARBA00022737"/>
    </source>
</evidence>
<evidence type="ECO:0000256" key="2">
    <source>
        <dbReference type="PROSITE-ProRule" id="PRU00708"/>
    </source>
</evidence>